<name>A0A2V1DJX8_9PLEO</name>
<evidence type="ECO:0000313" key="2">
    <source>
        <dbReference type="Proteomes" id="UP000244855"/>
    </source>
</evidence>
<protein>
    <submittedName>
        <fullName evidence="1">Uncharacterized protein</fullName>
    </submittedName>
</protein>
<dbReference type="Proteomes" id="UP000244855">
    <property type="component" value="Unassembled WGS sequence"/>
</dbReference>
<keyword evidence="2" id="KW-1185">Reference proteome</keyword>
<organism evidence="1 2">
    <name type="scientific">Periconia macrospinosa</name>
    <dbReference type="NCBI Taxonomy" id="97972"/>
    <lineage>
        <taxon>Eukaryota</taxon>
        <taxon>Fungi</taxon>
        <taxon>Dikarya</taxon>
        <taxon>Ascomycota</taxon>
        <taxon>Pezizomycotina</taxon>
        <taxon>Dothideomycetes</taxon>
        <taxon>Pleosporomycetidae</taxon>
        <taxon>Pleosporales</taxon>
        <taxon>Massarineae</taxon>
        <taxon>Periconiaceae</taxon>
        <taxon>Periconia</taxon>
    </lineage>
</organism>
<dbReference type="STRING" id="97972.A0A2V1DJX8"/>
<dbReference type="EMBL" id="KZ805436">
    <property type="protein sequence ID" value="PVH97434.1"/>
    <property type="molecule type" value="Genomic_DNA"/>
</dbReference>
<dbReference type="AlphaFoldDB" id="A0A2V1DJX8"/>
<evidence type="ECO:0000313" key="1">
    <source>
        <dbReference type="EMBL" id="PVH97434.1"/>
    </source>
</evidence>
<reference evidence="1 2" key="1">
    <citation type="journal article" date="2018" name="Sci. Rep.">
        <title>Comparative genomics provides insights into the lifestyle and reveals functional heterogeneity of dark septate endophytic fungi.</title>
        <authorList>
            <person name="Knapp D.G."/>
            <person name="Nemeth J.B."/>
            <person name="Barry K."/>
            <person name="Hainaut M."/>
            <person name="Henrissat B."/>
            <person name="Johnson J."/>
            <person name="Kuo A."/>
            <person name="Lim J.H.P."/>
            <person name="Lipzen A."/>
            <person name="Nolan M."/>
            <person name="Ohm R.A."/>
            <person name="Tamas L."/>
            <person name="Grigoriev I.V."/>
            <person name="Spatafora J.W."/>
            <person name="Nagy L.G."/>
            <person name="Kovacs G.M."/>
        </authorList>
    </citation>
    <scope>NUCLEOTIDE SEQUENCE [LARGE SCALE GENOMIC DNA]</scope>
    <source>
        <strain evidence="1 2">DSE2036</strain>
    </source>
</reference>
<accession>A0A2V1DJX8</accession>
<gene>
    <name evidence="1" type="ORF">DM02DRAFT_658291</name>
</gene>
<sequence length="109" mass="12782">MLEHMLKDNLLDFIHAFEVASDIFNNTQLEDTPLFRHHSSNIRVPFSDLVVRMRDIYGGKFTKVSRSQWLLRAAKPSIEDLILWEEAIWLPLFWASEHSPHREHCGGPQ</sequence>
<proteinExistence type="predicted"/>